<feature type="domain" description="Fe-containing alcohol dehydrogenase-like C-terminal" evidence="1">
    <location>
        <begin position="8"/>
        <end position="208"/>
    </location>
</feature>
<dbReference type="AlphaFoldDB" id="A0A645G4C3"/>
<dbReference type="InterPro" id="IPR044731">
    <property type="entry name" value="BDH-like"/>
</dbReference>
<evidence type="ECO:0000259" key="1">
    <source>
        <dbReference type="Pfam" id="PF25137"/>
    </source>
</evidence>
<dbReference type="GO" id="GO:0008106">
    <property type="term" value="F:alcohol dehydrogenase (NADP+) activity"/>
    <property type="evidence" value="ECO:0007669"/>
    <property type="project" value="TreeGrafter"/>
</dbReference>
<accession>A0A645G4C3</accession>
<dbReference type="Pfam" id="PF25137">
    <property type="entry name" value="ADH_Fe_C"/>
    <property type="match status" value="1"/>
</dbReference>
<proteinExistence type="predicted"/>
<dbReference type="PANTHER" id="PTHR43633">
    <property type="entry name" value="ALCOHOL DEHYDROGENASE YQHD"/>
    <property type="match status" value="1"/>
</dbReference>
<dbReference type="GO" id="GO:0005829">
    <property type="term" value="C:cytosol"/>
    <property type="evidence" value="ECO:0007669"/>
    <property type="project" value="TreeGrafter"/>
</dbReference>
<dbReference type="Gene3D" id="1.20.1090.10">
    <property type="entry name" value="Dehydroquinate synthase-like - alpha domain"/>
    <property type="match status" value="1"/>
</dbReference>
<dbReference type="InterPro" id="IPR056798">
    <property type="entry name" value="ADH_Fe_C"/>
</dbReference>
<name>A0A645G4C3_9ZZZZ</name>
<protein>
    <submittedName>
        <fullName evidence="2">Long-chain-alcohol dehydrogenase 2</fullName>
        <ecNumber evidence="2">1.1.1.192</ecNumber>
    </submittedName>
</protein>
<dbReference type="EMBL" id="VSSQ01068460">
    <property type="protein sequence ID" value="MPN20649.1"/>
    <property type="molecule type" value="Genomic_DNA"/>
</dbReference>
<sequence>MPKNQLANGVADMMSHVFERYFTNTTHTDLTDGLCETVLKTLMKNAPKALDNPTDYDAWCELGFGGTIAHNGLVGMGREQDWACHGMEHELSAIYDVAHGAGLAVLTPGWMQYVYKDNINMFVQFAVNVMGVQGSFRDPDDIVQEGIARLKTFYCAMGLPATLSELGINDEKLEEMAKKATGYAFGAEQPLGGLKKLYWQDVLEIYRSVK</sequence>
<dbReference type="GO" id="GO:0050060">
    <property type="term" value="F:long-chain-alcohol dehydrogenase activity"/>
    <property type="evidence" value="ECO:0007669"/>
    <property type="project" value="UniProtKB-EC"/>
</dbReference>
<dbReference type="GO" id="GO:1990002">
    <property type="term" value="F:methylglyoxal reductase (NADPH) (acetol producing) activity"/>
    <property type="evidence" value="ECO:0007669"/>
    <property type="project" value="TreeGrafter"/>
</dbReference>
<gene>
    <name evidence="2" type="primary">adh2_13</name>
    <name evidence="2" type="ORF">SDC9_168028</name>
</gene>
<dbReference type="PROSITE" id="PS00060">
    <property type="entry name" value="ADH_IRON_2"/>
    <property type="match status" value="1"/>
</dbReference>
<dbReference type="GO" id="GO:1990362">
    <property type="term" value="F:butanol dehydrogenase (NAD+) activity"/>
    <property type="evidence" value="ECO:0007669"/>
    <property type="project" value="InterPro"/>
</dbReference>
<dbReference type="SUPFAM" id="SSF56796">
    <property type="entry name" value="Dehydroquinate synthase-like"/>
    <property type="match status" value="1"/>
</dbReference>
<dbReference type="GO" id="GO:0046872">
    <property type="term" value="F:metal ion binding"/>
    <property type="evidence" value="ECO:0007669"/>
    <property type="project" value="InterPro"/>
</dbReference>
<dbReference type="PANTHER" id="PTHR43633:SF1">
    <property type="entry name" value="ALCOHOL DEHYDROGENASE YQHD"/>
    <property type="match status" value="1"/>
</dbReference>
<evidence type="ECO:0000313" key="2">
    <source>
        <dbReference type="EMBL" id="MPN20649.1"/>
    </source>
</evidence>
<dbReference type="EC" id="1.1.1.192" evidence="2"/>
<dbReference type="InterPro" id="IPR018211">
    <property type="entry name" value="ADH_Fe_CS"/>
</dbReference>
<reference evidence="2" key="1">
    <citation type="submission" date="2019-08" db="EMBL/GenBank/DDBJ databases">
        <authorList>
            <person name="Kucharzyk K."/>
            <person name="Murdoch R.W."/>
            <person name="Higgins S."/>
            <person name="Loffler F."/>
        </authorList>
    </citation>
    <scope>NUCLEOTIDE SEQUENCE</scope>
</reference>
<comment type="caution">
    <text evidence="2">The sequence shown here is derived from an EMBL/GenBank/DDBJ whole genome shotgun (WGS) entry which is preliminary data.</text>
</comment>
<keyword evidence="2" id="KW-0560">Oxidoreductase</keyword>
<organism evidence="2">
    <name type="scientific">bioreactor metagenome</name>
    <dbReference type="NCBI Taxonomy" id="1076179"/>
    <lineage>
        <taxon>unclassified sequences</taxon>
        <taxon>metagenomes</taxon>
        <taxon>ecological metagenomes</taxon>
    </lineage>
</organism>
<dbReference type="CDD" id="cd08187">
    <property type="entry name" value="BDH"/>
    <property type="match status" value="1"/>
</dbReference>